<dbReference type="GO" id="GO:0004519">
    <property type="term" value="F:endonuclease activity"/>
    <property type="evidence" value="ECO:0007669"/>
    <property type="project" value="UniProtKB-KW"/>
</dbReference>
<accession>A0AAW6LU10</accession>
<dbReference type="Pfam" id="PF07510">
    <property type="entry name" value="GmrSD_C"/>
    <property type="match status" value="1"/>
</dbReference>
<sequence>MVARLSAILSTLALVCLVASCGWFGDERLESAPGSPTRSELESLLSRTAIVDNRPHPGGYERGCGNGEACVFGPAWSDDQDAPGGHDGCDTRNNVLAQDLSDVVFKPGTRDCVVLSGAMTDPYSGDRIEFERSQAKSVQIDHVFPLAAAWDFGANSWTPALRMRFANDMSLNLLAVNGPDNQSKGDSTPSEWLPPDPAYRCFYAGKYLTVAISYGLPVSRADHSALTELATRC</sequence>
<evidence type="ECO:0000313" key="3">
    <source>
        <dbReference type="Proteomes" id="UP001217325"/>
    </source>
</evidence>
<keyword evidence="2" id="KW-0540">Nuclease</keyword>
<dbReference type="RefSeq" id="WP_275232611.1">
    <property type="nucleotide sequence ID" value="NZ_JARDXE010000021.1"/>
</dbReference>
<organism evidence="2 3">
    <name type="scientific">Rhodococcus qingshengii</name>
    <dbReference type="NCBI Taxonomy" id="334542"/>
    <lineage>
        <taxon>Bacteria</taxon>
        <taxon>Bacillati</taxon>
        <taxon>Actinomycetota</taxon>
        <taxon>Actinomycetes</taxon>
        <taxon>Mycobacteriales</taxon>
        <taxon>Nocardiaceae</taxon>
        <taxon>Rhodococcus</taxon>
        <taxon>Rhodococcus erythropolis group</taxon>
    </lineage>
</organism>
<dbReference type="EMBL" id="JARDXE010000021">
    <property type="protein sequence ID" value="MDE8648726.1"/>
    <property type="molecule type" value="Genomic_DNA"/>
</dbReference>
<reference evidence="2" key="1">
    <citation type="submission" date="2023-02" db="EMBL/GenBank/DDBJ databases">
        <title>A novel hydrolase synthesized by Rhodococcus erythropolis HQ is responsible for the detoxification of Zearalenone.</title>
        <authorList>
            <person name="Hu J."/>
            <person name="Xu J."/>
        </authorList>
    </citation>
    <scope>NUCLEOTIDE SEQUENCE</scope>
    <source>
        <strain evidence="2">HQ</strain>
    </source>
</reference>
<gene>
    <name evidence="2" type="ORF">PXH69_27505</name>
</gene>
<keyword evidence="2" id="KW-0378">Hydrolase</keyword>
<dbReference type="PANTHER" id="PTHR24094:SF15">
    <property type="entry name" value="AMP-DEPENDENT SYNTHETASE_LIGASE DOMAIN-CONTAINING PROTEIN-RELATED"/>
    <property type="match status" value="1"/>
</dbReference>
<feature type="domain" description="GmrSD restriction endonucleases C-terminal" evidence="1">
    <location>
        <begin position="90"/>
        <end position="228"/>
    </location>
</feature>
<dbReference type="PROSITE" id="PS51257">
    <property type="entry name" value="PROKAR_LIPOPROTEIN"/>
    <property type="match status" value="1"/>
</dbReference>
<keyword evidence="2" id="KW-0255">Endonuclease</keyword>
<comment type="caution">
    <text evidence="2">The sequence shown here is derived from an EMBL/GenBank/DDBJ whole genome shotgun (WGS) entry which is preliminary data.</text>
</comment>
<dbReference type="AlphaFoldDB" id="A0AAW6LU10"/>
<dbReference type="PANTHER" id="PTHR24094">
    <property type="entry name" value="SECRETED PROTEIN"/>
    <property type="match status" value="1"/>
</dbReference>
<dbReference type="InterPro" id="IPR011089">
    <property type="entry name" value="GmrSD_C"/>
</dbReference>
<name>A0AAW6LU10_RHOSG</name>
<proteinExistence type="predicted"/>
<evidence type="ECO:0000313" key="2">
    <source>
        <dbReference type="EMBL" id="MDE8648726.1"/>
    </source>
</evidence>
<dbReference type="Proteomes" id="UP001217325">
    <property type="component" value="Unassembled WGS sequence"/>
</dbReference>
<protein>
    <submittedName>
        <fullName evidence="2">HNH endonuclease family protein</fullName>
    </submittedName>
</protein>
<evidence type="ECO:0000259" key="1">
    <source>
        <dbReference type="Pfam" id="PF07510"/>
    </source>
</evidence>